<evidence type="ECO:0000256" key="9">
    <source>
        <dbReference type="ARBA" id="ARBA00023136"/>
    </source>
</evidence>
<keyword evidence="2" id="KW-1003">Cell membrane</keyword>
<feature type="region of interest" description="Disordered" evidence="10">
    <location>
        <begin position="1772"/>
        <end position="1796"/>
    </location>
</feature>
<evidence type="ECO:0000259" key="12">
    <source>
        <dbReference type="PROSITE" id="PS50847"/>
    </source>
</evidence>
<dbReference type="InterPro" id="IPR011439">
    <property type="entry name" value="DUF1542"/>
</dbReference>
<feature type="region of interest" description="Disordered" evidence="10">
    <location>
        <begin position="2251"/>
        <end position="2287"/>
    </location>
</feature>
<keyword evidence="9 11" id="KW-0472">Membrane</keyword>
<feature type="compositionally biased region" description="Basic and acidic residues" evidence="10">
    <location>
        <begin position="1624"/>
        <end position="1633"/>
    </location>
</feature>
<keyword evidence="4" id="KW-0964">Secreted</keyword>
<feature type="region of interest" description="Disordered" evidence="10">
    <location>
        <begin position="560"/>
        <end position="623"/>
    </location>
</feature>
<keyword evidence="5 11" id="KW-0812">Transmembrane</keyword>
<feature type="compositionally biased region" description="Basic and acidic residues" evidence="10">
    <location>
        <begin position="2171"/>
        <end position="2197"/>
    </location>
</feature>
<dbReference type="Pfam" id="PF07554">
    <property type="entry name" value="FIVAR"/>
    <property type="match status" value="2"/>
</dbReference>
<keyword evidence="3" id="KW-0134">Cell wall</keyword>
<feature type="compositionally biased region" description="Basic and acidic residues" evidence="10">
    <location>
        <begin position="2024"/>
        <end position="2037"/>
    </location>
</feature>
<accession>A0ABM8CEJ0</accession>
<name>A0ABM8CEJ0_9STRE</name>
<feature type="region of interest" description="Disordered" evidence="10">
    <location>
        <begin position="2021"/>
        <end position="2041"/>
    </location>
</feature>
<dbReference type="InterPro" id="IPR044024">
    <property type="entry name" value="aRib"/>
</dbReference>
<gene>
    <name evidence="13" type="ORF">SP4011_02770</name>
</gene>
<feature type="region of interest" description="Disordered" evidence="10">
    <location>
        <begin position="999"/>
        <end position="1021"/>
    </location>
</feature>
<keyword evidence="6" id="KW-0732">Signal</keyword>
<evidence type="ECO:0000256" key="1">
    <source>
        <dbReference type="ARBA" id="ARBA00004162"/>
    </source>
</evidence>
<evidence type="ECO:0000256" key="10">
    <source>
        <dbReference type="SAM" id="MobiDB-lite"/>
    </source>
</evidence>
<dbReference type="Gene3D" id="3.10.20.890">
    <property type="match status" value="15"/>
</dbReference>
<feature type="region of interest" description="Disordered" evidence="10">
    <location>
        <begin position="1259"/>
        <end position="1282"/>
    </location>
</feature>
<dbReference type="Pfam" id="PF18938">
    <property type="entry name" value="aRib"/>
    <property type="match status" value="15"/>
</dbReference>
<dbReference type="Gene3D" id="1.20.5.420">
    <property type="entry name" value="Immunoglobulin FC, subunit C"/>
    <property type="match status" value="1"/>
</dbReference>
<feature type="region of interest" description="Disordered" evidence="10">
    <location>
        <begin position="1696"/>
        <end position="1721"/>
    </location>
</feature>
<organism evidence="13 14">
    <name type="scientific">Streptococcus parapneumoniae</name>
    <dbReference type="NCBI Taxonomy" id="2993430"/>
    <lineage>
        <taxon>Bacteria</taxon>
        <taxon>Bacillati</taxon>
        <taxon>Bacillota</taxon>
        <taxon>Bacilli</taxon>
        <taxon>Lactobacillales</taxon>
        <taxon>Streptococcaceae</taxon>
        <taxon>Streptococcus</taxon>
        <taxon>Streptococcus thalassemiae group</taxon>
    </lineage>
</organism>
<dbReference type="Pfam" id="PF01468">
    <property type="entry name" value="GA"/>
    <property type="match status" value="1"/>
</dbReference>
<evidence type="ECO:0000256" key="6">
    <source>
        <dbReference type="ARBA" id="ARBA00022729"/>
    </source>
</evidence>
<evidence type="ECO:0000256" key="11">
    <source>
        <dbReference type="SAM" id="Phobius"/>
    </source>
</evidence>
<dbReference type="InterPro" id="IPR019931">
    <property type="entry name" value="LPXTG_anchor"/>
</dbReference>
<reference evidence="13 14" key="1">
    <citation type="submission" date="2022-11" db="EMBL/GenBank/DDBJ databases">
        <title>Complete genome sequence of alpha-hemolytic streptococci isolated from Japan.</title>
        <authorList>
            <person name="Morita M."/>
            <person name="Chang B."/>
            <person name="Akeda Y."/>
        </authorList>
    </citation>
    <scope>NUCLEOTIDE SEQUENCE [LARGE SCALE GENOMIC DNA]</scope>
    <source>
        <strain evidence="13 14">SP4011</strain>
    </source>
</reference>
<keyword evidence="8" id="KW-0572">Peptidoglycan-anchor</keyword>
<dbReference type="RefSeq" id="WP_367670414.1">
    <property type="nucleotide sequence ID" value="NZ_AP026968.1"/>
</dbReference>
<keyword evidence="14" id="KW-1185">Reference proteome</keyword>
<dbReference type="InterPro" id="IPR002988">
    <property type="entry name" value="GA_module"/>
</dbReference>
<feature type="compositionally biased region" description="Basic and acidic residues" evidence="10">
    <location>
        <begin position="679"/>
        <end position="693"/>
    </location>
</feature>
<feature type="region of interest" description="Disordered" evidence="10">
    <location>
        <begin position="1131"/>
        <end position="1154"/>
    </location>
</feature>
<evidence type="ECO:0000256" key="2">
    <source>
        <dbReference type="ARBA" id="ARBA00022475"/>
    </source>
</evidence>
<feature type="region of interest" description="Disordered" evidence="10">
    <location>
        <begin position="1502"/>
        <end position="1541"/>
    </location>
</feature>
<sequence>MIANIPGLTDDEKKQYDDAIDKATSTDEMAAIVDFAKLSGERKKAVAELEKLQYLNNNQKQSFKDRVENSANKEDIENYVSQARQLNSKMKRLHDLAEKAKTIKPTVKYTSAATEKQTAFDNALEKAESVLNKENGADETITTVGNLFTALETAINNLQPNGEKVKVNADKSALQAEYDKKDSVKNSPAYTKEKDEAKKQAYDNALIKAKKILDNTDATQDVVDKALEDLESARSSLTGKADEFELTKKDDKPVPISVDPVIGATNLSSEDKKLVQDKINGIPTGAIVIYKPIVAKADKKYVPVKVTHENISKEIEIEIVQSEAAKSPLTEPEKVKVNDVNNLSEEEKTAVENAIKEANPSLKTNPNIKVTVDEKGKVTVTYPDTSHNELTPDKTVVEKTKEEKVLDAAKEKAKSDLIAAANKEKAEIDADKNLTDQQKADKKTEVDNAKKAAEANIDKATTPEDVTKATEEGKKAIDAVHQTELDKAKEQAKSDLTAAANKEKEEIDADTKLSKDEKDKAKAKVDEVKKAAEDKIDKAGTTDEVTKAIEDGKKAIDAVHKTDADKSTPTITSGEVPVSVDPSKDKKVAETDKKAITDAVEVPKDQPQPTDKQVKNDGAIVDGTGANAGKKVVVVEVTYPDGSKDEIEVPVRKEKDADKATPKVKDEIASGEVPVSVDPSKDKKVAEADKKAITDAVEVPKGQPQPTDKQVKDDGAIVDGTGVNAGKKVVVVEVTYPDGSKDEIEVPVRKATDKEKAKADLTDAANAEKAEIDEDNALSKKEKEALKKQVDELKAKHEENINNATSPEAIASETEKGRQEIAAVHTPQDITETAKRKLTPPKEKVKVTDSNHLTDEEKEAVKKAIVATNPSLEESEVYVSDKGDVASPKGYLEAEKVVVQALNKPATPVVVADPNHLTNEEKEKVKDAVANANPGLSKDDITVDDKGNVTTKNGDKLLAKDVVTPALKKPTTPVVVGNPNALTEKEKEDIKDAVAAANPGLNKGDVTVNPDGSVTTPKGNLPKEDVVTTVLNKPNKLVEVENPNSLTVKEKEAVKKAVVEANPGLTEDKVKVDDQGNVTTPQGNLPAKDVVTSSLKKPTTPVEVVNPSKLTDPEKAKVVEEIIKNNPDLADKKDKINVDDQGNVETPKGNLPAEDVVTPALKKPTNLVPVKDINNLSDAEKDAVKDAVVAANPGLNKDDVKVDDQGNVETPRGNLLAGEVVTPALKKPVTPVEVKDPKNLTDAEKDAVKDAVVAANPGLNKDDVKVDGQGNVETPQGNLPAKDVVTPALKKPVTPVGVKDSNNLTDKEKEDVKKAIVEANPGLNKDDVKVDDQGNVETPNGNLPKEDVVVQTAKGQSTSIFKPELDLQTALVSGKATVEKGKDLTDEEILKQLALAEGLIPKVISKPSTTETGTKEAEVEVTLADGTKVTVKVPVEVVDSLGTADKDNDLAKAKEDAKKQVEEAAKDKITEIKKDPSLTEEQKQKAEEAINKAKDEANKAIDEASSAGTAKQIADQAKENIEKYDPKADTEVKKPDVTNLDEEKAKAKAEILEEAQKRIDEIKSNKDLSDEAKQKAIEEINKAKDKAIEDINKGQSKDEINAAKEAGIHKINEVQPDGSIASKFEPKVPENKVEVGNPAKLSDEEREQVRQNIEGANTFPDGTTVEVQPDGTAVITYKDGSSDTISKDKLVAPANKETGTIASRTEPVIPGKTQVGNTTKLTPEEQAAVKKAVEEANNFPVGTTVEVRPDGTVVITYPDKSVDTITGDKLVEKGSKQGTPKVQTDAEKNPAQVPGNFVPVENTHNLTQMEQDTVAAKVKEANPVATDVKVSKDGTATLTYGDGSVNTIPGTSLVVAKDTDNEVATQAAQNPAVVPATTEVGNAHSLTPEEQAAVTAKVQAVNPAATDVKVSKDGTATLTYSDGSVNTIPGTSLVVQKEETSTQEQPTIAEKTKVIIPANPTKVAEATRLTDAEKEAVKKAVVDANGFGSDVKVEVAGDGTATIVFKDGSAITIPGNQLVAQDPKAQDSTKPTAEKSTVKAPAQRVDVKDITHLTDEEKEKVKVAILQANGSTLDGATINVAGDGTATITFPDGSVVTILGKDTVQQSAKGESVTQEATPEYKPETTPGGDNGGNTGSSDANANAGGGSQAGGQAHTGSQKSAQSQASKQLATEKESAKKVIEKAAKDKQDEIKGAPLSDKEKAELLARVEAEKQASLKEIENAKTVEDVKEAETIGVQAIAMVTVPKRPVAPNAAPQATSAPQATAGTMQDVTYQSPAGKQLPNTGSASSAALASLGLVAATSGFALLGRKARRRK</sequence>
<dbReference type="Pfam" id="PF00746">
    <property type="entry name" value="Gram_pos_anchor"/>
    <property type="match status" value="1"/>
</dbReference>
<feature type="region of interest" description="Disordered" evidence="10">
    <location>
        <begin position="1324"/>
        <end position="1343"/>
    </location>
</feature>
<dbReference type="InterPro" id="IPR059115">
    <property type="entry name" value="Rib"/>
</dbReference>
<feature type="region of interest" description="Disordered" evidence="10">
    <location>
        <begin position="485"/>
        <end position="529"/>
    </location>
</feature>
<evidence type="ECO:0000256" key="7">
    <source>
        <dbReference type="ARBA" id="ARBA00022989"/>
    </source>
</evidence>
<feature type="domain" description="Gram-positive cocci surface proteins LPxTG" evidence="12">
    <location>
        <begin position="2282"/>
        <end position="2316"/>
    </location>
</feature>
<dbReference type="InterPro" id="IPR009063">
    <property type="entry name" value="Ig/albumin-bd_sf"/>
</dbReference>
<feature type="region of interest" description="Disordered" evidence="10">
    <location>
        <begin position="1617"/>
        <end position="1645"/>
    </location>
</feature>
<dbReference type="Pfam" id="PF08428">
    <property type="entry name" value="Rib"/>
    <property type="match status" value="3"/>
</dbReference>
<evidence type="ECO:0000313" key="13">
    <source>
        <dbReference type="EMBL" id="BDT63860.1"/>
    </source>
</evidence>
<feature type="compositionally biased region" description="Basic and acidic residues" evidence="10">
    <location>
        <begin position="777"/>
        <end position="800"/>
    </location>
</feature>
<feature type="compositionally biased region" description="Basic and acidic residues" evidence="10">
    <location>
        <begin position="740"/>
        <end position="770"/>
    </location>
</feature>
<feature type="compositionally biased region" description="Basic and acidic residues" evidence="10">
    <location>
        <begin position="582"/>
        <end position="604"/>
    </location>
</feature>
<dbReference type="Proteomes" id="UP001378546">
    <property type="component" value="Chromosome"/>
</dbReference>
<feature type="compositionally biased region" description="Low complexity" evidence="10">
    <location>
        <begin position="2251"/>
        <end position="2266"/>
    </location>
</feature>
<feature type="region of interest" description="Disordered" evidence="10">
    <location>
        <begin position="422"/>
        <end position="473"/>
    </location>
</feature>
<feature type="transmembrane region" description="Helical" evidence="11">
    <location>
        <begin position="2290"/>
        <end position="2308"/>
    </location>
</feature>
<evidence type="ECO:0000256" key="8">
    <source>
        <dbReference type="ARBA" id="ARBA00023088"/>
    </source>
</evidence>
<feature type="region of interest" description="Disordered" evidence="10">
    <location>
        <begin position="1067"/>
        <end position="1088"/>
    </location>
</feature>
<proteinExistence type="predicted"/>
<feature type="region of interest" description="Disordered" evidence="10">
    <location>
        <begin position="929"/>
        <end position="952"/>
    </location>
</feature>
<evidence type="ECO:0000256" key="4">
    <source>
        <dbReference type="ARBA" id="ARBA00022525"/>
    </source>
</evidence>
<feature type="compositionally biased region" description="Low complexity" evidence="10">
    <location>
        <begin position="2151"/>
        <end position="2169"/>
    </location>
</feature>
<feature type="region of interest" description="Disordered" evidence="10">
    <location>
        <begin position="740"/>
        <end position="854"/>
    </location>
</feature>
<comment type="subcellular location">
    <subcellularLocation>
        <location evidence="1">Cell membrane</location>
        <topology evidence="1">Single-pass membrane protein</topology>
    </subcellularLocation>
</comment>
<keyword evidence="7 11" id="KW-1133">Transmembrane helix</keyword>
<dbReference type="SUPFAM" id="SSF46997">
    <property type="entry name" value="Bacterial immunoglobulin/albumin-binding domains"/>
    <property type="match status" value="3"/>
</dbReference>
<feature type="compositionally biased region" description="Basic and acidic residues" evidence="10">
    <location>
        <begin position="937"/>
        <end position="952"/>
    </location>
</feature>
<dbReference type="EMBL" id="AP026968">
    <property type="protein sequence ID" value="BDT63860.1"/>
    <property type="molecule type" value="Genomic_DNA"/>
</dbReference>
<evidence type="ECO:0000256" key="5">
    <source>
        <dbReference type="ARBA" id="ARBA00022692"/>
    </source>
</evidence>
<feature type="compositionally biased region" description="Basic and acidic residues" evidence="10">
    <location>
        <begin position="652"/>
        <end position="668"/>
    </location>
</feature>
<dbReference type="NCBIfam" id="TIGR01167">
    <property type="entry name" value="LPXTG_anchor"/>
    <property type="match status" value="1"/>
</dbReference>
<dbReference type="PROSITE" id="PS50847">
    <property type="entry name" value="GRAM_POS_ANCHORING"/>
    <property type="match status" value="1"/>
</dbReference>
<feature type="region of interest" description="Disordered" evidence="10">
    <location>
        <begin position="652"/>
        <end position="719"/>
    </location>
</feature>
<feature type="compositionally biased region" description="Polar residues" evidence="10">
    <location>
        <begin position="2105"/>
        <end position="2117"/>
    </location>
</feature>
<feature type="region of interest" description="Disordered" evidence="10">
    <location>
        <begin position="2105"/>
        <end position="2197"/>
    </location>
</feature>
<feature type="compositionally biased region" description="Basic and acidic residues" evidence="10">
    <location>
        <begin position="1516"/>
        <end position="1541"/>
    </location>
</feature>
<dbReference type="Pfam" id="PF07564">
    <property type="entry name" value="DUF1542"/>
    <property type="match status" value="6"/>
</dbReference>
<evidence type="ECO:0000256" key="3">
    <source>
        <dbReference type="ARBA" id="ARBA00022512"/>
    </source>
</evidence>
<evidence type="ECO:0000313" key="14">
    <source>
        <dbReference type="Proteomes" id="UP001378546"/>
    </source>
</evidence>
<protein>
    <recommendedName>
        <fullName evidence="12">Gram-positive cocci surface proteins LPxTG domain-containing protein</fullName>
    </recommendedName>
</protein>
<feature type="compositionally biased region" description="Polar residues" evidence="10">
    <location>
        <begin position="2267"/>
        <end position="2284"/>
    </location>
</feature>
<dbReference type="Gene3D" id="1.20.120.1850">
    <property type="entry name" value="Ebh helix bundles repeating unit (S and A modules)"/>
    <property type="match status" value="2"/>
</dbReference>
<feature type="compositionally biased region" description="Basic and acidic residues" evidence="10">
    <location>
        <begin position="832"/>
        <end position="854"/>
    </location>
</feature>
<feature type="compositionally biased region" description="Basic and acidic residues" evidence="10">
    <location>
        <begin position="501"/>
        <end position="529"/>
    </location>
</feature>